<sequence length="123" mass="14065">MYHFKITRAAPNAPRRMAAIPFNPFRARFNNQNNGFSHCRPDTGTGLIDEKFASSRVAILQACFSRAFSEPMATSLLFLHGRKFFDGAKIEKGCFSYHNRARNDQQRYKKIPAFLRHPAGLPM</sequence>
<evidence type="ECO:0000313" key="1">
    <source>
        <dbReference type="EMBL" id="EEN46138.1"/>
    </source>
</evidence>
<dbReference type="EMBL" id="GG666648">
    <property type="protein sequence ID" value="EEN46138.1"/>
    <property type="molecule type" value="Genomic_DNA"/>
</dbReference>
<dbReference type="InParanoid" id="C3ZMZ8"/>
<proteinExistence type="predicted"/>
<accession>C3ZMZ8</accession>
<reference evidence="1" key="1">
    <citation type="journal article" date="2008" name="Nature">
        <title>The amphioxus genome and the evolution of the chordate karyotype.</title>
        <authorList>
            <consortium name="US DOE Joint Genome Institute (JGI-PGF)"/>
            <person name="Putnam N.H."/>
            <person name="Butts T."/>
            <person name="Ferrier D.E.K."/>
            <person name="Furlong R.F."/>
            <person name="Hellsten U."/>
            <person name="Kawashima T."/>
            <person name="Robinson-Rechavi M."/>
            <person name="Shoguchi E."/>
            <person name="Terry A."/>
            <person name="Yu J.-K."/>
            <person name="Benito-Gutierrez E.L."/>
            <person name="Dubchak I."/>
            <person name="Garcia-Fernandez J."/>
            <person name="Gibson-Brown J.J."/>
            <person name="Grigoriev I.V."/>
            <person name="Horton A.C."/>
            <person name="de Jong P.J."/>
            <person name="Jurka J."/>
            <person name="Kapitonov V.V."/>
            <person name="Kohara Y."/>
            <person name="Kuroki Y."/>
            <person name="Lindquist E."/>
            <person name="Lucas S."/>
            <person name="Osoegawa K."/>
            <person name="Pennacchio L.A."/>
            <person name="Salamov A.A."/>
            <person name="Satou Y."/>
            <person name="Sauka-Spengler T."/>
            <person name="Schmutz J."/>
            <person name="Shin-I T."/>
            <person name="Toyoda A."/>
            <person name="Bronner-Fraser M."/>
            <person name="Fujiyama A."/>
            <person name="Holland L.Z."/>
            <person name="Holland P.W.H."/>
            <person name="Satoh N."/>
            <person name="Rokhsar D.S."/>
        </authorList>
    </citation>
    <scope>NUCLEOTIDE SEQUENCE [LARGE SCALE GENOMIC DNA]</scope>
    <source>
        <strain evidence="1">S238N-H82</strain>
        <tissue evidence="1">Testes</tissue>
    </source>
</reference>
<protein>
    <submittedName>
        <fullName evidence="1">Uncharacterized protein</fullName>
    </submittedName>
</protein>
<gene>
    <name evidence="1" type="ORF">BRAFLDRAFT_83407</name>
</gene>
<dbReference type="AlphaFoldDB" id="C3ZMZ8"/>
<name>C3ZMZ8_BRAFL</name>
<organism>
    <name type="scientific">Branchiostoma floridae</name>
    <name type="common">Florida lancelet</name>
    <name type="synonym">Amphioxus</name>
    <dbReference type="NCBI Taxonomy" id="7739"/>
    <lineage>
        <taxon>Eukaryota</taxon>
        <taxon>Metazoa</taxon>
        <taxon>Chordata</taxon>
        <taxon>Cephalochordata</taxon>
        <taxon>Leptocardii</taxon>
        <taxon>Amphioxiformes</taxon>
        <taxon>Branchiostomatidae</taxon>
        <taxon>Branchiostoma</taxon>
    </lineage>
</organism>